<dbReference type="Proteomes" id="UP000276776">
    <property type="component" value="Unassembled WGS sequence"/>
</dbReference>
<keyword evidence="3" id="KW-1185">Reference proteome</keyword>
<reference evidence="4" key="1">
    <citation type="submission" date="2017-02" db="UniProtKB">
        <authorList>
            <consortium name="WormBaseParasite"/>
        </authorList>
    </citation>
    <scope>IDENTIFICATION</scope>
</reference>
<accession>A0A0N5CKK3</accession>
<evidence type="ECO:0000256" key="1">
    <source>
        <dbReference type="SAM" id="Phobius"/>
    </source>
</evidence>
<keyword evidence="1" id="KW-0472">Membrane</keyword>
<dbReference type="OMA" id="PRMKSAQ"/>
<gene>
    <name evidence="2" type="ORF">TCLT_LOCUS603</name>
</gene>
<evidence type="ECO:0000313" key="2">
    <source>
        <dbReference type="EMBL" id="VDM95636.1"/>
    </source>
</evidence>
<feature type="transmembrane region" description="Helical" evidence="1">
    <location>
        <begin position="6"/>
        <end position="24"/>
    </location>
</feature>
<reference evidence="2 3" key="2">
    <citation type="submission" date="2018-11" db="EMBL/GenBank/DDBJ databases">
        <authorList>
            <consortium name="Pathogen Informatics"/>
        </authorList>
    </citation>
    <scope>NUCLEOTIDE SEQUENCE [LARGE SCALE GENOMIC DNA]</scope>
</reference>
<sequence length="67" mass="7873">MLLLPTLFSLFAFGTVLLLVRRIWTKERPRMKKTQIAAFKLYDQLFQSLVPKGLNDKFLKLEDSKSK</sequence>
<dbReference type="WBParaSite" id="TCLT_0000060201-mRNA-1">
    <property type="protein sequence ID" value="TCLT_0000060201-mRNA-1"/>
    <property type="gene ID" value="TCLT_0000060201"/>
</dbReference>
<keyword evidence="1" id="KW-0812">Transmembrane</keyword>
<name>A0A0N5CKK3_THECL</name>
<evidence type="ECO:0000313" key="4">
    <source>
        <dbReference type="WBParaSite" id="TCLT_0000060201-mRNA-1"/>
    </source>
</evidence>
<evidence type="ECO:0000313" key="3">
    <source>
        <dbReference type="Proteomes" id="UP000276776"/>
    </source>
</evidence>
<keyword evidence="1" id="KW-1133">Transmembrane helix</keyword>
<organism evidence="4">
    <name type="scientific">Thelazia callipaeda</name>
    <name type="common">Oriental eyeworm</name>
    <name type="synonym">Parasitic nematode</name>
    <dbReference type="NCBI Taxonomy" id="103827"/>
    <lineage>
        <taxon>Eukaryota</taxon>
        <taxon>Metazoa</taxon>
        <taxon>Ecdysozoa</taxon>
        <taxon>Nematoda</taxon>
        <taxon>Chromadorea</taxon>
        <taxon>Rhabditida</taxon>
        <taxon>Spirurina</taxon>
        <taxon>Spiruromorpha</taxon>
        <taxon>Thelazioidea</taxon>
        <taxon>Thelaziidae</taxon>
        <taxon>Thelazia</taxon>
    </lineage>
</organism>
<dbReference type="AlphaFoldDB" id="A0A0N5CKK3"/>
<dbReference type="EMBL" id="UYYF01000048">
    <property type="protein sequence ID" value="VDM95636.1"/>
    <property type="molecule type" value="Genomic_DNA"/>
</dbReference>
<proteinExistence type="predicted"/>
<dbReference type="OrthoDB" id="5842235at2759"/>
<protein>
    <submittedName>
        <fullName evidence="4">MitoNEET_N domain-containing protein</fullName>
    </submittedName>
</protein>